<organism evidence="5 6">
    <name type="scientific">Eggerthella guodeyinii</name>
    <dbReference type="NCBI Taxonomy" id="2690837"/>
    <lineage>
        <taxon>Bacteria</taxon>
        <taxon>Bacillati</taxon>
        <taxon>Actinomycetota</taxon>
        <taxon>Coriobacteriia</taxon>
        <taxon>Eggerthellales</taxon>
        <taxon>Eggerthellaceae</taxon>
        <taxon>Eggerthella</taxon>
    </lineage>
</organism>
<keyword evidence="5" id="KW-0808">Transferase</keyword>
<evidence type="ECO:0000313" key="6">
    <source>
        <dbReference type="Proteomes" id="UP000478463"/>
    </source>
</evidence>
<dbReference type="GO" id="GO:0012505">
    <property type="term" value="C:endomembrane system"/>
    <property type="evidence" value="ECO:0007669"/>
    <property type="project" value="UniProtKB-SubCell"/>
</dbReference>
<reference evidence="5 6" key="1">
    <citation type="submission" date="2020-10" db="EMBL/GenBank/DDBJ databases">
        <title>Eggerthella sp. nov., isolated from human feces.</title>
        <authorList>
            <person name="Yajun G."/>
        </authorList>
    </citation>
    <scope>NUCLEOTIDE SEQUENCE [LARGE SCALE GENOMIC DNA]</scope>
    <source>
        <strain evidence="5 6">HF-1101</strain>
    </source>
</reference>
<keyword evidence="4" id="KW-0472">Membrane</keyword>
<dbReference type="EMBL" id="CP063310">
    <property type="protein sequence ID" value="QOS69308.1"/>
    <property type="molecule type" value="Genomic_DNA"/>
</dbReference>
<name>A0A6L7IWU7_9ACTN</name>
<dbReference type="InterPro" id="IPR052527">
    <property type="entry name" value="Metal_cation-efflux_comp"/>
</dbReference>
<dbReference type="AlphaFoldDB" id="A0A6L7IWU7"/>
<evidence type="ECO:0000313" key="5">
    <source>
        <dbReference type="EMBL" id="QOS69308.1"/>
    </source>
</evidence>
<dbReference type="PANTHER" id="PTHR43847">
    <property type="entry name" value="BLL3993 PROTEIN"/>
    <property type="match status" value="1"/>
</dbReference>
<dbReference type="RefSeq" id="WP_160943065.1">
    <property type="nucleotide sequence ID" value="NZ_CP063310.1"/>
</dbReference>
<dbReference type="Gene3D" id="1.20.120.1630">
    <property type="match status" value="1"/>
</dbReference>
<dbReference type="GO" id="GO:0032259">
    <property type="term" value="P:methylation"/>
    <property type="evidence" value="ECO:0007669"/>
    <property type="project" value="UniProtKB-KW"/>
</dbReference>
<gene>
    <name evidence="5" type="ORF">GS424_005530</name>
</gene>
<sequence length="172" mass="18990">MAFLLMIPLFLIRFGLLGALDKGALARAAHFAPLVGREKIAYGVYQISNVALIVYPCFLGIELEPSYLFGAGLVVYGAGVVLLVASTVQFARPSASGLLETGVYRISRNPMYVAYFLYFLGCALLTQSLALLVLVLVFQAAAHFIIKAEERECEATFGDEYRAYCQRVRRYL</sequence>
<dbReference type="PANTHER" id="PTHR43847:SF1">
    <property type="entry name" value="BLL3993 PROTEIN"/>
    <property type="match status" value="1"/>
</dbReference>
<dbReference type="Proteomes" id="UP000478463">
    <property type="component" value="Chromosome"/>
</dbReference>
<dbReference type="GO" id="GO:0008168">
    <property type="term" value="F:methyltransferase activity"/>
    <property type="evidence" value="ECO:0007669"/>
    <property type="project" value="UniProtKB-KW"/>
</dbReference>
<evidence type="ECO:0000256" key="3">
    <source>
        <dbReference type="ARBA" id="ARBA00022989"/>
    </source>
</evidence>
<protein>
    <submittedName>
        <fullName evidence="5">Isoprenylcysteine carboxylmethyltransferase family protein</fullName>
    </submittedName>
</protein>
<dbReference type="Pfam" id="PF04191">
    <property type="entry name" value="PEMT"/>
    <property type="match status" value="1"/>
</dbReference>
<keyword evidence="2" id="KW-0812">Transmembrane</keyword>
<keyword evidence="5" id="KW-0489">Methyltransferase</keyword>
<keyword evidence="3" id="KW-1133">Transmembrane helix</keyword>
<dbReference type="KEGG" id="egd:GS424_005530"/>
<evidence type="ECO:0000256" key="2">
    <source>
        <dbReference type="ARBA" id="ARBA00022692"/>
    </source>
</evidence>
<proteinExistence type="predicted"/>
<evidence type="ECO:0000256" key="4">
    <source>
        <dbReference type="ARBA" id="ARBA00023136"/>
    </source>
</evidence>
<dbReference type="InterPro" id="IPR007318">
    <property type="entry name" value="Phopholipid_MeTrfase"/>
</dbReference>
<evidence type="ECO:0000256" key="1">
    <source>
        <dbReference type="ARBA" id="ARBA00004127"/>
    </source>
</evidence>
<comment type="subcellular location">
    <subcellularLocation>
        <location evidence="1">Endomembrane system</location>
        <topology evidence="1">Multi-pass membrane protein</topology>
    </subcellularLocation>
</comment>
<accession>A0A6L7IWU7</accession>